<dbReference type="Gene3D" id="3.30.70.100">
    <property type="match status" value="1"/>
</dbReference>
<sequence>MRTIKLKNKTASYKLETDDSTVYRINDGTTDQSFNCIDREGVLPDVQSFAVLNYIYVAVGQEAAFEKRFLGRSRRLSENKGFLAIRVLRPEQSRHYIIITWWEEEADFHAWQASTSYQKTHQKRATDKGLDHQNQVVDRTKSYHLGFQSKGGM</sequence>
<keyword evidence="2" id="KW-0503">Monooxygenase</keyword>
<dbReference type="PROSITE" id="PS51725">
    <property type="entry name" value="ABM"/>
    <property type="match status" value="1"/>
</dbReference>
<organism evidence="2 3">
    <name type="scientific">Listeria grayi</name>
    <name type="common">Listeria murrayi</name>
    <dbReference type="NCBI Taxonomy" id="1641"/>
    <lineage>
        <taxon>Bacteria</taxon>
        <taxon>Bacillati</taxon>
        <taxon>Bacillota</taxon>
        <taxon>Bacilli</taxon>
        <taxon>Bacillales</taxon>
        <taxon>Listeriaceae</taxon>
        <taxon>Listeria</taxon>
    </lineage>
</organism>
<dbReference type="SUPFAM" id="SSF54909">
    <property type="entry name" value="Dimeric alpha+beta barrel"/>
    <property type="match status" value="1"/>
</dbReference>
<accession>A0A378MI41</accession>
<keyword evidence="2" id="KW-0560">Oxidoreductase</keyword>
<reference evidence="2 3" key="1">
    <citation type="submission" date="2018-06" db="EMBL/GenBank/DDBJ databases">
        <authorList>
            <consortium name="Pathogen Informatics"/>
            <person name="Doyle S."/>
        </authorList>
    </citation>
    <scope>NUCLEOTIDE SEQUENCE [LARGE SCALE GENOMIC DNA]</scope>
    <source>
        <strain evidence="3">NCTC 10815</strain>
    </source>
</reference>
<gene>
    <name evidence="2" type="ORF">NCTC10815_02437</name>
</gene>
<protein>
    <submittedName>
        <fullName evidence="2">Heme-degrading monooxygenase IsdG</fullName>
    </submittedName>
</protein>
<dbReference type="InterPro" id="IPR007138">
    <property type="entry name" value="ABM_dom"/>
</dbReference>
<dbReference type="GO" id="GO:0004497">
    <property type="term" value="F:monooxygenase activity"/>
    <property type="evidence" value="ECO:0007669"/>
    <property type="project" value="UniProtKB-KW"/>
</dbReference>
<dbReference type="PANTHER" id="PTHR34474">
    <property type="entry name" value="SIGNAL TRANSDUCTION PROTEIN TRAP"/>
    <property type="match status" value="1"/>
</dbReference>
<dbReference type="Pfam" id="PF03992">
    <property type="entry name" value="ABM"/>
    <property type="match status" value="1"/>
</dbReference>
<evidence type="ECO:0000259" key="1">
    <source>
        <dbReference type="PROSITE" id="PS51725"/>
    </source>
</evidence>
<dbReference type="RefSeq" id="WP_003757477.1">
    <property type="nucleotide sequence ID" value="NZ_CABKNG010000002.1"/>
</dbReference>
<feature type="domain" description="ABM" evidence="1">
    <location>
        <begin position="49"/>
        <end position="137"/>
    </location>
</feature>
<dbReference type="Proteomes" id="UP000254879">
    <property type="component" value="Unassembled WGS sequence"/>
</dbReference>
<dbReference type="PANTHER" id="PTHR34474:SF2">
    <property type="entry name" value="SIGNAL TRANSDUCTION PROTEIN TRAP"/>
    <property type="match status" value="1"/>
</dbReference>
<proteinExistence type="predicted"/>
<dbReference type="InterPro" id="IPR011008">
    <property type="entry name" value="Dimeric_a/b-barrel"/>
</dbReference>
<evidence type="ECO:0000313" key="3">
    <source>
        <dbReference type="Proteomes" id="UP000254879"/>
    </source>
</evidence>
<evidence type="ECO:0000313" key="2">
    <source>
        <dbReference type="EMBL" id="STY45062.1"/>
    </source>
</evidence>
<name>A0A378MI41_LISGR</name>
<dbReference type="AlphaFoldDB" id="A0A378MI41"/>
<dbReference type="InterPro" id="IPR050404">
    <property type="entry name" value="Heme-degrading_MO"/>
</dbReference>
<dbReference type="EMBL" id="UGPG01000001">
    <property type="protein sequence ID" value="STY45062.1"/>
    <property type="molecule type" value="Genomic_DNA"/>
</dbReference>